<comment type="catalytic activity">
    <reaction evidence="7">
        <text>(2E)-4-hydroxy-3-methylbut-2-enyl diphosphate + oxidized [flavodoxin] + H2O + 2 H(+) = 2-C-methyl-D-erythritol 2,4-cyclic diphosphate + reduced [flavodoxin]</text>
        <dbReference type="Rhea" id="RHEA:43604"/>
        <dbReference type="Rhea" id="RHEA-COMP:10622"/>
        <dbReference type="Rhea" id="RHEA-COMP:10623"/>
        <dbReference type="ChEBI" id="CHEBI:15377"/>
        <dbReference type="ChEBI" id="CHEBI:15378"/>
        <dbReference type="ChEBI" id="CHEBI:57618"/>
        <dbReference type="ChEBI" id="CHEBI:58210"/>
        <dbReference type="ChEBI" id="CHEBI:58483"/>
        <dbReference type="ChEBI" id="CHEBI:128753"/>
        <dbReference type="EC" id="1.17.7.3"/>
    </reaction>
</comment>
<dbReference type="PANTHER" id="PTHR30454:SF0">
    <property type="entry name" value="4-HYDROXY-3-METHYLBUT-2-EN-1-YL DIPHOSPHATE SYNTHASE (FERREDOXIN), CHLOROPLASTIC"/>
    <property type="match status" value="1"/>
</dbReference>
<feature type="domain" description="IspG TIM-barrel" evidence="8">
    <location>
        <begin position="4"/>
        <end position="242"/>
    </location>
</feature>
<sequence length="349" mass="38307">MKKRVVSIGAVKIGDGHPIAVQSMTKTKTRDINATIRQIKRLERAGCELVRLAVVNKDDALALKKIKESVSIPLIADIHFDYRLALQAIESGVDKVRINPGNIGADWKLKKVIIRARERHIPIRIGVNAGSLPGDILKKYRHPDSRALVETVEHSLELFDKFDFKDIVISAKGADVRNTVDAYSVIHRKFSFPLHLGITEAGPSFTGGIRSGVGLGILLHRGIGDTIRVSLTADPVKEVTAGFEILNSLGLRKTGPVLISCPLCGRCEVELMPIVRSVQKRLKRYKNFMKVAVMGCVVNGPGEAREADFGIACGKGMGAVFSKGREIKRVKESILVDTLFEVIDENFDN</sequence>
<dbReference type="Proteomes" id="UP000191663">
    <property type="component" value="Unassembled WGS sequence"/>
</dbReference>
<dbReference type="NCBIfam" id="NF001540">
    <property type="entry name" value="PRK00366.1"/>
    <property type="match status" value="1"/>
</dbReference>
<evidence type="ECO:0000256" key="7">
    <source>
        <dbReference type="HAMAP-Rule" id="MF_00159"/>
    </source>
</evidence>
<dbReference type="InterPro" id="IPR016425">
    <property type="entry name" value="IspG_bac"/>
</dbReference>
<accession>A0A1V4QH91</accession>
<proteinExistence type="inferred from homology"/>
<keyword evidence="3 7" id="KW-0560">Oxidoreductase</keyword>
<evidence type="ECO:0000256" key="6">
    <source>
        <dbReference type="ARBA" id="ARBA00023229"/>
    </source>
</evidence>
<dbReference type="FunFam" id="3.20.20.20:FF:000001">
    <property type="entry name" value="4-hydroxy-3-methylbut-2-en-1-yl diphosphate synthase (flavodoxin)"/>
    <property type="match status" value="1"/>
</dbReference>
<dbReference type="InterPro" id="IPR058578">
    <property type="entry name" value="IspG_TIM"/>
</dbReference>
<keyword evidence="1 7" id="KW-0004">4Fe-4S</keyword>
<evidence type="ECO:0000259" key="9">
    <source>
        <dbReference type="Pfam" id="PF26540"/>
    </source>
</evidence>
<gene>
    <name evidence="7" type="primary">ispG</name>
    <name evidence="10" type="ORF">BXT86_02965</name>
</gene>
<dbReference type="Pfam" id="PF04551">
    <property type="entry name" value="GcpE"/>
    <property type="match status" value="1"/>
</dbReference>
<dbReference type="GO" id="GO:0141197">
    <property type="term" value="F:4-hydroxy-3-methylbut-2-enyl-diphosphate synthase activity (flavodoxin)"/>
    <property type="evidence" value="ECO:0007669"/>
    <property type="project" value="UniProtKB-EC"/>
</dbReference>
<dbReference type="InterPro" id="IPR036849">
    <property type="entry name" value="Enolase-like_C_sf"/>
</dbReference>
<evidence type="ECO:0000313" key="10">
    <source>
        <dbReference type="EMBL" id="OPX18096.1"/>
    </source>
</evidence>
<feature type="binding site" evidence="7">
    <location>
        <position position="264"/>
    </location>
    <ligand>
        <name>[4Fe-4S] cluster</name>
        <dbReference type="ChEBI" id="CHEBI:49883"/>
    </ligand>
</feature>
<dbReference type="Gene3D" id="3.20.20.20">
    <property type="entry name" value="Dihydropteroate synthase-like"/>
    <property type="match status" value="1"/>
</dbReference>
<comment type="caution">
    <text evidence="10">The sequence shown here is derived from an EMBL/GenBank/DDBJ whole genome shotgun (WGS) entry which is preliminary data.</text>
</comment>
<dbReference type="PANTHER" id="PTHR30454">
    <property type="entry name" value="4-HYDROXY-3-METHYLBUT-2-EN-1-YL DIPHOSPHATE SYNTHASE"/>
    <property type="match status" value="1"/>
</dbReference>
<dbReference type="InterPro" id="IPR058579">
    <property type="entry name" value="IspG_C"/>
</dbReference>
<dbReference type="GO" id="GO:0046429">
    <property type="term" value="F:4-hydroxy-3-methylbut-2-en-1-yl diphosphate synthase activity (ferredoxin)"/>
    <property type="evidence" value="ECO:0007669"/>
    <property type="project" value="UniProtKB-UniRule"/>
</dbReference>
<dbReference type="Pfam" id="PF26540">
    <property type="entry name" value="GcpE_C"/>
    <property type="match status" value="1"/>
</dbReference>
<dbReference type="AlphaFoldDB" id="A0A1V4QH91"/>
<dbReference type="InterPro" id="IPR045854">
    <property type="entry name" value="NO2/SO3_Rdtase_4Fe4S_sf"/>
</dbReference>
<dbReference type="UniPathway" id="UPA00056">
    <property type="reaction ID" value="UER00096"/>
</dbReference>
<evidence type="ECO:0000256" key="1">
    <source>
        <dbReference type="ARBA" id="ARBA00022485"/>
    </source>
</evidence>
<keyword evidence="5 7" id="KW-0411">Iron-sulfur</keyword>
<dbReference type="GO" id="GO:0005506">
    <property type="term" value="F:iron ion binding"/>
    <property type="evidence" value="ECO:0007669"/>
    <property type="project" value="InterPro"/>
</dbReference>
<name>A0A1V4QH91_UNCW3</name>
<dbReference type="SUPFAM" id="SSF51604">
    <property type="entry name" value="Enolase C-terminal domain-like"/>
    <property type="match status" value="1"/>
</dbReference>
<comment type="cofactor">
    <cofactor evidence="7">
        <name>[4Fe-4S] cluster</name>
        <dbReference type="ChEBI" id="CHEBI:49883"/>
    </cofactor>
    <text evidence="7">Binds 1 [4Fe-4S] cluster.</text>
</comment>
<protein>
    <recommendedName>
        <fullName evidence="7">4-hydroxy-3-methylbut-2-en-1-yl diphosphate synthase (flavodoxin)</fullName>
        <ecNumber evidence="7">1.17.7.3</ecNumber>
    </recommendedName>
    <alternativeName>
        <fullName evidence="7">1-hydroxy-2-methyl-2-(E)-butenyl 4-diphosphate synthase</fullName>
    </alternativeName>
</protein>
<keyword evidence="6 7" id="KW-0414">Isoprene biosynthesis</keyword>
<dbReference type="GO" id="GO:0051539">
    <property type="term" value="F:4 iron, 4 sulfur cluster binding"/>
    <property type="evidence" value="ECO:0007669"/>
    <property type="project" value="UniProtKB-UniRule"/>
</dbReference>
<dbReference type="InterPro" id="IPR004588">
    <property type="entry name" value="IspG_bac-typ"/>
</dbReference>
<dbReference type="HAMAP" id="MF_00159">
    <property type="entry name" value="IspG"/>
    <property type="match status" value="1"/>
</dbReference>
<comment type="pathway">
    <text evidence="7">Isoprenoid biosynthesis; isopentenyl diphosphate biosynthesis via DXP pathway; isopentenyl diphosphate from 1-deoxy-D-xylulose 5-phosphate: step 5/6.</text>
</comment>
<dbReference type="GO" id="GO:0019288">
    <property type="term" value="P:isopentenyl diphosphate biosynthetic process, methylerythritol 4-phosphate pathway"/>
    <property type="evidence" value="ECO:0007669"/>
    <property type="project" value="UniProtKB-UniRule"/>
</dbReference>
<evidence type="ECO:0000313" key="11">
    <source>
        <dbReference type="Proteomes" id="UP000191663"/>
    </source>
</evidence>
<feature type="binding site" evidence="7">
    <location>
        <position position="296"/>
    </location>
    <ligand>
        <name>[4Fe-4S] cluster</name>
        <dbReference type="ChEBI" id="CHEBI:49883"/>
    </ligand>
</feature>
<feature type="binding site" evidence="7">
    <location>
        <position position="261"/>
    </location>
    <ligand>
        <name>[4Fe-4S] cluster</name>
        <dbReference type="ChEBI" id="CHEBI:49883"/>
    </ligand>
</feature>
<organism evidence="10 11">
    <name type="scientific">candidate division WOR-3 bacterium 4484_100</name>
    <dbReference type="NCBI Taxonomy" id="1936077"/>
    <lineage>
        <taxon>Bacteria</taxon>
        <taxon>Bacteria division WOR-3</taxon>
    </lineage>
</organism>
<dbReference type="GO" id="GO:0016114">
    <property type="term" value="P:terpenoid biosynthetic process"/>
    <property type="evidence" value="ECO:0007669"/>
    <property type="project" value="InterPro"/>
</dbReference>
<dbReference type="EC" id="1.17.7.3" evidence="7"/>
<evidence type="ECO:0000256" key="2">
    <source>
        <dbReference type="ARBA" id="ARBA00022723"/>
    </source>
</evidence>
<reference evidence="11" key="1">
    <citation type="submission" date="2017-01" db="EMBL/GenBank/DDBJ databases">
        <title>Novel pathways for hydrocarbon cycling and metabolic interdependencies in hydrothermal sediment communities.</title>
        <authorList>
            <person name="Dombrowski N."/>
            <person name="Seitz K."/>
            <person name="Teske A."/>
            <person name="Baker B."/>
        </authorList>
    </citation>
    <scope>NUCLEOTIDE SEQUENCE [LARGE SCALE GENOMIC DNA]</scope>
</reference>
<evidence type="ECO:0000256" key="4">
    <source>
        <dbReference type="ARBA" id="ARBA00023004"/>
    </source>
</evidence>
<feature type="domain" description="IspG C-terminal" evidence="9">
    <location>
        <begin position="258"/>
        <end position="344"/>
    </location>
</feature>
<dbReference type="PIRSF" id="PIRSF004640">
    <property type="entry name" value="IspG"/>
    <property type="match status" value="1"/>
</dbReference>
<evidence type="ECO:0000256" key="3">
    <source>
        <dbReference type="ARBA" id="ARBA00023002"/>
    </source>
</evidence>
<dbReference type="EMBL" id="MUKB01000041">
    <property type="protein sequence ID" value="OPX18096.1"/>
    <property type="molecule type" value="Genomic_DNA"/>
</dbReference>
<comment type="similarity">
    <text evidence="7">Belongs to the IspG family.</text>
</comment>
<keyword evidence="2 7" id="KW-0479">Metal-binding</keyword>
<dbReference type="SUPFAM" id="SSF56014">
    <property type="entry name" value="Nitrite and sulphite reductase 4Fe-4S domain-like"/>
    <property type="match status" value="1"/>
</dbReference>
<evidence type="ECO:0000259" key="8">
    <source>
        <dbReference type="Pfam" id="PF04551"/>
    </source>
</evidence>
<feature type="binding site" evidence="7">
    <location>
        <position position="303"/>
    </location>
    <ligand>
        <name>[4Fe-4S] cluster</name>
        <dbReference type="ChEBI" id="CHEBI:49883"/>
    </ligand>
</feature>
<dbReference type="InterPro" id="IPR011005">
    <property type="entry name" value="Dihydropteroate_synth-like_sf"/>
</dbReference>
<keyword evidence="4 7" id="KW-0408">Iron</keyword>
<dbReference type="NCBIfam" id="TIGR00612">
    <property type="entry name" value="ispG_gcpE"/>
    <property type="match status" value="1"/>
</dbReference>
<evidence type="ECO:0000256" key="5">
    <source>
        <dbReference type="ARBA" id="ARBA00023014"/>
    </source>
</evidence>
<comment type="function">
    <text evidence="7">Converts 2C-methyl-D-erythritol 2,4-cyclodiphosphate (ME-2,4cPP) into 1-hydroxy-2-methyl-2-(E)-butenyl 4-diphosphate.</text>
</comment>
<dbReference type="Gene3D" id="3.30.413.10">
    <property type="entry name" value="Sulfite Reductase Hemoprotein, domain 1"/>
    <property type="match status" value="1"/>
</dbReference>